<reference evidence="2 3" key="1">
    <citation type="journal article" date="2013" name="Genome Announc.">
        <title>Complete Genome Sequence of Glaciecola psychrophila Strain 170T.</title>
        <authorList>
            <person name="Yin J."/>
            <person name="Chen J."/>
            <person name="Liu G."/>
            <person name="Yu Y."/>
            <person name="Song L."/>
            <person name="Wang X."/>
            <person name="Qu X."/>
        </authorList>
    </citation>
    <scope>NUCLEOTIDE SEQUENCE [LARGE SCALE GENOMIC DNA]</scope>
    <source>
        <strain evidence="2 3">170</strain>
    </source>
</reference>
<dbReference type="STRING" id="1129794.C427_0411"/>
<sequence length="218" mass="24509">MYQHLKIDIVSDVSCPWCIIGYQALNQALANLAPDIQAKITWQPFELNPQMPKEGQDITEHITQKYGITEEQSEQNRAAIKERGLSVGYEFGNRGGGRIYNTFDAHRLLHWAHELGKQTELKLALFDLYFQQNGNPSDYQQLLSVVESLGLDVAEAKQILESDKYTADVRKQQQFYQSAGVSSVPAVIVNDKHLISGGQPTEVFEKALKQIADESITV</sequence>
<dbReference type="RefSeq" id="WP_007642850.1">
    <property type="nucleotide sequence ID" value="NC_020514.1"/>
</dbReference>
<evidence type="ECO:0000259" key="1">
    <source>
        <dbReference type="Pfam" id="PF01323"/>
    </source>
</evidence>
<proteinExistence type="predicted"/>
<dbReference type="InterPro" id="IPR036249">
    <property type="entry name" value="Thioredoxin-like_sf"/>
</dbReference>
<name>K7AYG8_9ALTE</name>
<feature type="domain" description="DSBA-like thioredoxin" evidence="1">
    <location>
        <begin position="7"/>
        <end position="209"/>
    </location>
</feature>
<dbReference type="OrthoDB" id="9799122at2"/>
<dbReference type="PATRIC" id="fig|1129794.4.peg.406"/>
<dbReference type="EMBL" id="CP003837">
    <property type="protein sequence ID" value="AGH42521.1"/>
    <property type="molecule type" value="Genomic_DNA"/>
</dbReference>
<gene>
    <name evidence="2" type="ORF">C427_0411</name>
</gene>
<protein>
    <submittedName>
        <fullName evidence="2">DSBA oxidoreductase</fullName>
    </submittedName>
</protein>
<dbReference type="Gene3D" id="3.40.30.10">
    <property type="entry name" value="Glutaredoxin"/>
    <property type="match status" value="1"/>
</dbReference>
<dbReference type="InterPro" id="IPR001853">
    <property type="entry name" value="DSBA-like_thioredoxin_dom"/>
</dbReference>
<dbReference type="Proteomes" id="UP000011864">
    <property type="component" value="Chromosome"/>
</dbReference>
<dbReference type="KEGG" id="gps:C427_0411"/>
<dbReference type="AlphaFoldDB" id="K7AYG8"/>
<dbReference type="CDD" id="cd03024">
    <property type="entry name" value="DsbA_FrnE"/>
    <property type="match status" value="1"/>
</dbReference>
<accession>K7AYG8</accession>
<dbReference type="GO" id="GO:0016491">
    <property type="term" value="F:oxidoreductase activity"/>
    <property type="evidence" value="ECO:0007669"/>
    <property type="project" value="InterPro"/>
</dbReference>
<evidence type="ECO:0000313" key="2">
    <source>
        <dbReference type="EMBL" id="AGH42521.1"/>
    </source>
</evidence>
<dbReference type="SUPFAM" id="SSF52833">
    <property type="entry name" value="Thioredoxin-like"/>
    <property type="match status" value="1"/>
</dbReference>
<organism evidence="2 3">
    <name type="scientific">Paraglaciecola psychrophila 170</name>
    <dbReference type="NCBI Taxonomy" id="1129794"/>
    <lineage>
        <taxon>Bacteria</taxon>
        <taxon>Pseudomonadati</taxon>
        <taxon>Pseudomonadota</taxon>
        <taxon>Gammaproteobacteria</taxon>
        <taxon>Alteromonadales</taxon>
        <taxon>Alteromonadaceae</taxon>
        <taxon>Paraglaciecola</taxon>
    </lineage>
</organism>
<dbReference type="PANTHER" id="PTHR13887">
    <property type="entry name" value="GLUTATHIONE S-TRANSFERASE KAPPA"/>
    <property type="match status" value="1"/>
</dbReference>
<dbReference type="HOGENOM" id="CLU_069253_0_4_6"/>
<dbReference type="PANTHER" id="PTHR13887:SF41">
    <property type="entry name" value="THIOREDOXIN SUPERFAMILY PROTEIN"/>
    <property type="match status" value="1"/>
</dbReference>
<dbReference type="eggNOG" id="COG2761">
    <property type="taxonomic scope" value="Bacteria"/>
</dbReference>
<evidence type="ECO:0000313" key="3">
    <source>
        <dbReference type="Proteomes" id="UP000011864"/>
    </source>
</evidence>
<dbReference type="Pfam" id="PF01323">
    <property type="entry name" value="DSBA"/>
    <property type="match status" value="1"/>
</dbReference>
<keyword evidence="3" id="KW-1185">Reference proteome</keyword>